<comment type="caution">
    <text evidence="1">The sequence shown here is derived from an EMBL/GenBank/DDBJ whole genome shotgun (WGS) entry which is preliminary data.</text>
</comment>
<evidence type="ECO:0000313" key="2">
    <source>
        <dbReference type="Proteomes" id="UP000475862"/>
    </source>
</evidence>
<dbReference type="SUPFAM" id="SSF100910">
    <property type="entry name" value="Chemosensory protein Csp2"/>
    <property type="match status" value="2"/>
</dbReference>
<dbReference type="Gene3D" id="1.10.2080.10">
    <property type="entry name" value="Insect odorant-binding protein A10/Ejaculatory bulb-specific protein 3"/>
    <property type="match status" value="2"/>
</dbReference>
<dbReference type="Pfam" id="PF03392">
    <property type="entry name" value="OS-D"/>
    <property type="match status" value="2"/>
</dbReference>
<dbReference type="EMBL" id="VYZN01000009">
    <property type="protein sequence ID" value="KAE9542963.1"/>
    <property type="molecule type" value="Genomic_DNA"/>
</dbReference>
<proteinExistence type="predicted"/>
<dbReference type="PANTHER" id="PTHR11257">
    <property type="entry name" value="CHEMOSENSORY PROTEIN-RELATED"/>
    <property type="match status" value="1"/>
</dbReference>
<gene>
    <name evidence="1" type="ORF">AGLY_002874</name>
</gene>
<dbReference type="AlphaFoldDB" id="A0A6G0U1Z8"/>
<dbReference type="InterPro" id="IPR005055">
    <property type="entry name" value="A10/PebIII"/>
</dbReference>
<organism evidence="1 2">
    <name type="scientific">Aphis glycines</name>
    <name type="common">Soybean aphid</name>
    <dbReference type="NCBI Taxonomy" id="307491"/>
    <lineage>
        <taxon>Eukaryota</taxon>
        <taxon>Metazoa</taxon>
        <taxon>Ecdysozoa</taxon>
        <taxon>Arthropoda</taxon>
        <taxon>Hexapoda</taxon>
        <taxon>Insecta</taxon>
        <taxon>Pterygota</taxon>
        <taxon>Neoptera</taxon>
        <taxon>Paraneoptera</taxon>
        <taxon>Hemiptera</taxon>
        <taxon>Sternorrhyncha</taxon>
        <taxon>Aphidomorpha</taxon>
        <taxon>Aphidoidea</taxon>
        <taxon>Aphididae</taxon>
        <taxon>Aphidini</taxon>
        <taxon>Aphis</taxon>
        <taxon>Aphis</taxon>
    </lineage>
</organism>
<reference evidence="1 2" key="1">
    <citation type="submission" date="2019-08" db="EMBL/GenBank/DDBJ databases">
        <title>The genome of the soybean aphid Biotype 1, its phylome, world population structure and adaptation to the North American continent.</title>
        <authorList>
            <person name="Giordano R."/>
            <person name="Donthu R.K."/>
            <person name="Hernandez A.G."/>
            <person name="Wright C.L."/>
            <person name="Zimin A.V."/>
        </authorList>
    </citation>
    <scope>NUCLEOTIDE SEQUENCE [LARGE SCALE GENOMIC DNA]</scope>
    <source>
        <tissue evidence="1">Whole aphids</tissue>
    </source>
</reference>
<protein>
    <submittedName>
        <fullName evidence="1">Uncharacterized protein</fullName>
    </submittedName>
</protein>
<dbReference type="InterPro" id="IPR036682">
    <property type="entry name" value="OS_D_A10/PebIII_sf"/>
</dbReference>
<evidence type="ECO:0000313" key="1">
    <source>
        <dbReference type="EMBL" id="KAE9542963.1"/>
    </source>
</evidence>
<sequence length="293" mass="33569">MNILTIFCYVTVMCDTQVKPAVSAQRLQSVNQNVTPTNDGRKTIRETSSYPTRYDYIDIEAVMNNERIIKILFNCVMSRGPCTREGLELKRIVPDAIQTECAKCNERQRKQAGKVLAHLLQYKPEYWKMLVQKFDPNNVYLRNIQLYAMDSRIAVVCVVLAAFAVDQTVGAPQKDAVAASGPAYTTKYDHIDVDQVLASKRLVNSYVQCLLDKKPCTPEGAELRKILPDALKTQCAKCNTTQKNAALKVVDRLQKDYDAEWKQLLDKWDPKREHFQKFQQFLAEEKKKGFTKF</sequence>
<dbReference type="Proteomes" id="UP000475862">
    <property type="component" value="Unassembled WGS sequence"/>
</dbReference>
<keyword evidence="2" id="KW-1185">Reference proteome</keyword>
<dbReference type="OrthoDB" id="6344725at2759"/>
<dbReference type="PANTHER" id="PTHR11257:SF9">
    <property type="entry name" value="CHEMOSENSORY PROTEIN 13"/>
    <property type="match status" value="1"/>
</dbReference>
<accession>A0A6G0U1Z8</accession>
<name>A0A6G0U1Z8_APHGL</name>